<proteinExistence type="predicted"/>
<dbReference type="HOGENOM" id="CLU_2516086_0_0_1"/>
<reference evidence="1 3" key="2">
    <citation type="journal article" date="2014" name="BMC Genomics">
        <title>An improved genome release (version Mt4.0) for the model legume Medicago truncatula.</title>
        <authorList>
            <person name="Tang H."/>
            <person name="Krishnakumar V."/>
            <person name="Bidwell S."/>
            <person name="Rosen B."/>
            <person name="Chan A."/>
            <person name="Zhou S."/>
            <person name="Gentzbittel L."/>
            <person name="Childs K.L."/>
            <person name="Yandell M."/>
            <person name="Gundlach H."/>
            <person name="Mayer K.F."/>
            <person name="Schwartz D.C."/>
            <person name="Town C.D."/>
        </authorList>
    </citation>
    <scope>GENOME REANNOTATION</scope>
    <source>
        <strain evidence="1">A17</strain>
        <strain evidence="2 3">cv. Jemalong A17</strain>
    </source>
</reference>
<dbReference type="Proteomes" id="UP000002051">
    <property type="component" value="Unassembled WGS sequence"/>
</dbReference>
<accession>A0A072TZC7</accession>
<organism evidence="1 3">
    <name type="scientific">Medicago truncatula</name>
    <name type="common">Barrel medic</name>
    <name type="synonym">Medicago tribuloides</name>
    <dbReference type="NCBI Taxonomy" id="3880"/>
    <lineage>
        <taxon>Eukaryota</taxon>
        <taxon>Viridiplantae</taxon>
        <taxon>Streptophyta</taxon>
        <taxon>Embryophyta</taxon>
        <taxon>Tracheophyta</taxon>
        <taxon>Spermatophyta</taxon>
        <taxon>Magnoliopsida</taxon>
        <taxon>eudicotyledons</taxon>
        <taxon>Gunneridae</taxon>
        <taxon>Pentapetalae</taxon>
        <taxon>rosids</taxon>
        <taxon>fabids</taxon>
        <taxon>Fabales</taxon>
        <taxon>Fabaceae</taxon>
        <taxon>Papilionoideae</taxon>
        <taxon>50 kb inversion clade</taxon>
        <taxon>NPAAA clade</taxon>
        <taxon>Hologalegina</taxon>
        <taxon>IRL clade</taxon>
        <taxon>Trifolieae</taxon>
        <taxon>Medicago</taxon>
    </lineage>
</organism>
<reference evidence="1 3" key="1">
    <citation type="journal article" date="2011" name="Nature">
        <title>The Medicago genome provides insight into the evolution of rhizobial symbioses.</title>
        <authorList>
            <person name="Young N.D."/>
            <person name="Debelle F."/>
            <person name="Oldroyd G.E."/>
            <person name="Geurts R."/>
            <person name="Cannon S.B."/>
            <person name="Udvardi M.K."/>
            <person name="Benedito V.A."/>
            <person name="Mayer K.F."/>
            <person name="Gouzy J."/>
            <person name="Schoof H."/>
            <person name="Van de Peer Y."/>
            <person name="Proost S."/>
            <person name="Cook D.R."/>
            <person name="Meyers B.C."/>
            <person name="Spannagl M."/>
            <person name="Cheung F."/>
            <person name="De Mita S."/>
            <person name="Krishnakumar V."/>
            <person name="Gundlach H."/>
            <person name="Zhou S."/>
            <person name="Mudge J."/>
            <person name="Bharti A.K."/>
            <person name="Murray J.D."/>
            <person name="Naoumkina M.A."/>
            <person name="Rosen B."/>
            <person name="Silverstein K.A."/>
            <person name="Tang H."/>
            <person name="Rombauts S."/>
            <person name="Zhao P.X."/>
            <person name="Zhou P."/>
            <person name="Barbe V."/>
            <person name="Bardou P."/>
            <person name="Bechner M."/>
            <person name="Bellec A."/>
            <person name="Berger A."/>
            <person name="Berges H."/>
            <person name="Bidwell S."/>
            <person name="Bisseling T."/>
            <person name="Choisne N."/>
            <person name="Couloux A."/>
            <person name="Denny R."/>
            <person name="Deshpande S."/>
            <person name="Dai X."/>
            <person name="Doyle J.J."/>
            <person name="Dudez A.M."/>
            <person name="Farmer A.D."/>
            <person name="Fouteau S."/>
            <person name="Franken C."/>
            <person name="Gibelin C."/>
            <person name="Gish J."/>
            <person name="Goldstein S."/>
            <person name="Gonzalez A.J."/>
            <person name="Green P.J."/>
            <person name="Hallab A."/>
            <person name="Hartog M."/>
            <person name="Hua A."/>
            <person name="Humphray S.J."/>
            <person name="Jeong D.H."/>
            <person name="Jing Y."/>
            <person name="Jocker A."/>
            <person name="Kenton S.M."/>
            <person name="Kim D.J."/>
            <person name="Klee K."/>
            <person name="Lai H."/>
            <person name="Lang C."/>
            <person name="Lin S."/>
            <person name="Macmil S.L."/>
            <person name="Magdelenat G."/>
            <person name="Matthews L."/>
            <person name="McCorrison J."/>
            <person name="Monaghan E.L."/>
            <person name="Mun J.H."/>
            <person name="Najar F.Z."/>
            <person name="Nicholson C."/>
            <person name="Noirot C."/>
            <person name="O'Bleness M."/>
            <person name="Paule C.R."/>
            <person name="Poulain J."/>
            <person name="Prion F."/>
            <person name="Qin B."/>
            <person name="Qu C."/>
            <person name="Retzel E.F."/>
            <person name="Riddle C."/>
            <person name="Sallet E."/>
            <person name="Samain S."/>
            <person name="Samson N."/>
            <person name="Sanders I."/>
            <person name="Saurat O."/>
            <person name="Scarpelli C."/>
            <person name="Schiex T."/>
            <person name="Segurens B."/>
            <person name="Severin A.J."/>
            <person name="Sherrier D.J."/>
            <person name="Shi R."/>
            <person name="Sims S."/>
            <person name="Singer S.R."/>
            <person name="Sinharoy S."/>
            <person name="Sterck L."/>
            <person name="Viollet A."/>
            <person name="Wang B.B."/>
            <person name="Wang K."/>
            <person name="Wang M."/>
            <person name="Wang X."/>
            <person name="Warfsmann J."/>
            <person name="Weissenbach J."/>
            <person name="White D.D."/>
            <person name="White J.D."/>
            <person name="Wiley G.B."/>
            <person name="Wincker P."/>
            <person name="Xing Y."/>
            <person name="Yang L."/>
            <person name="Yao Z."/>
            <person name="Ying F."/>
            <person name="Zhai J."/>
            <person name="Zhou L."/>
            <person name="Zuber A."/>
            <person name="Denarie J."/>
            <person name="Dixon R.A."/>
            <person name="May G.D."/>
            <person name="Schwartz D.C."/>
            <person name="Rogers J."/>
            <person name="Quetier F."/>
            <person name="Town C.D."/>
            <person name="Roe B.A."/>
        </authorList>
    </citation>
    <scope>NUCLEOTIDE SEQUENCE [LARGE SCALE GENOMIC DNA]</scope>
    <source>
        <strain evidence="1">A17</strain>
        <strain evidence="2 3">cv. Jemalong A17</strain>
    </source>
</reference>
<reference evidence="2" key="3">
    <citation type="submission" date="2015-04" db="UniProtKB">
        <authorList>
            <consortium name="EnsemblPlants"/>
        </authorList>
    </citation>
    <scope>IDENTIFICATION</scope>
    <source>
        <strain evidence="2">cv. Jemalong A17</strain>
    </source>
</reference>
<gene>
    <name evidence="1" type="ordered locus">MTR_7g053370</name>
</gene>
<protein>
    <submittedName>
        <fullName evidence="1 2">Uncharacterized protein</fullName>
    </submittedName>
</protein>
<sequence length="85" mass="10022">MNFENERNSIEAFKFLRISNSLEFSNALSKHTLRVMRECNVTREFKYFEGRILCHGAQRKQPLVRSSVEIEHKGMAHAMYDILCL</sequence>
<keyword evidence="3" id="KW-1185">Reference proteome</keyword>
<evidence type="ECO:0000313" key="1">
    <source>
        <dbReference type="EMBL" id="KEH22546.1"/>
    </source>
</evidence>
<name>A0A072TZC7_MEDTR</name>
<dbReference type="AlphaFoldDB" id="A0A072TZC7"/>
<dbReference type="EMBL" id="CM001223">
    <property type="protein sequence ID" value="KEH22546.1"/>
    <property type="molecule type" value="Genomic_DNA"/>
</dbReference>
<evidence type="ECO:0000313" key="2">
    <source>
        <dbReference type="EnsemblPlants" id="KEH22546"/>
    </source>
</evidence>
<evidence type="ECO:0000313" key="3">
    <source>
        <dbReference type="Proteomes" id="UP000002051"/>
    </source>
</evidence>
<dbReference type="EnsemblPlants" id="KEH22546">
    <property type="protein sequence ID" value="KEH22546"/>
    <property type="gene ID" value="MTR_7g053370"/>
</dbReference>